<dbReference type="InParanoid" id="A0A6I8VJD1"/>
<dbReference type="AlphaFoldDB" id="A0A6I8VJD1"/>
<keyword evidence="1" id="KW-1185">Reference proteome</keyword>
<dbReference type="Proteomes" id="UP000001819">
    <property type="component" value="Chromosome X"/>
</dbReference>
<evidence type="ECO:0000313" key="2">
    <source>
        <dbReference type="RefSeq" id="XP_015042247.2"/>
    </source>
</evidence>
<dbReference type="RefSeq" id="XP_015042247.2">
    <property type="nucleotide sequence ID" value="XM_015186761.2"/>
</dbReference>
<accession>A0A6I8VJD1</accession>
<evidence type="ECO:0000313" key="1">
    <source>
        <dbReference type="Proteomes" id="UP000001819"/>
    </source>
</evidence>
<reference evidence="2" key="1">
    <citation type="submission" date="2025-08" db="UniProtKB">
        <authorList>
            <consortium name="RefSeq"/>
        </authorList>
    </citation>
    <scope>IDENTIFICATION</scope>
    <source>
        <strain evidence="2">MV-25-SWS-2005</strain>
        <tissue evidence="2">Whole body</tissue>
    </source>
</reference>
<dbReference type="ExpressionAtlas" id="A0A6I8VJD1">
    <property type="expression patterns" value="baseline"/>
</dbReference>
<proteinExistence type="predicted"/>
<protein>
    <submittedName>
        <fullName evidence="2">Uncharacterized protein isoform X2</fullName>
    </submittedName>
</protein>
<gene>
    <name evidence="2" type="primary">LOC4814232</name>
</gene>
<sequence length="202" mass="22690">MRSKILLNSPPPLFLFLHTLVKIHFKHCFMFVHTFGIYINTISINPLYDSMAIENKRQKTHTKNIKQKNRTRNFDFSSAAGGWRLAAAVSMAMALSGVVGKPRQARAGGKDLSDATDISSDNVSFELPDELFNKSFQTITNVSKSLSRLIMGSARRYSRFVLFFKPIFGDALVVKGYEDPTTTTTTTTRRTTTAEVDKLNEV</sequence>
<organism evidence="1 2">
    <name type="scientific">Drosophila pseudoobscura pseudoobscura</name>
    <name type="common">Fruit fly</name>
    <dbReference type="NCBI Taxonomy" id="46245"/>
    <lineage>
        <taxon>Eukaryota</taxon>
        <taxon>Metazoa</taxon>
        <taxon>Ecdysozoa</taxon>
        <taxon>Arthropoda</taxon>
        <taxon>Hexapoda</taxon>
        <taxon>Insecta</taxon>
        <taxon>Pterygota</taxon>
        <taxon>Neoptera</taxon>
        <taxon>Endopterygota</taxon>
        <taxon>Diptera</taxon>
        <taxon>Brachycera</taxon>
        <taxon>Muscomorpha</taxon>
        <taxon>Ephydroidea</taxon>
        <taxon>Drosophilidae</taxon>
        <taxon>Drosophila</taxon>
        <taxon>Sophophora</taxon>
    </lineage>
</organism>
<name>A0A6I8VJD1_DROPS</name>